<evidence type="ECO:0000313" key="2">
    <source>
        <dbReference type="EMBL" id="QBP11844.1"/>
    </source>
</evidence>
<dbReference type="GO" id="GO:0051213">
    <property type="term" value="F:dioxygenase activity"/>
    <property type="evidence" value="ECO:0007669"/>
    <property type="project" value="UniProtKB-KW"/>
</dbReference>
<dbReference type="CDD" id="cd07252">
    <property type="entry name" value="BphC1-RGP6_N_like"/>
    <property type="match status" value="1"/>
</dbReference>
<dbReference type="SUPFAM" id="SSF54593">
    <property type="entry name" value="Glyoxalase/Bleomycin resistance protein/Dihydroxybiphenyl dioxygenase"/>
    <property type="match status" value="1"/>
</dbReference>
<dbReference type="Gene3D" id="3.10.180.10">
    <property type="entry name" value="2,3-Dihydroxybiphenyl 1,2-Dioxygenase, domain 1"/>
    <property type="match status" value="2"/>
</dbReference>
<dbReference type="InterPro" id="IPR004360">
    <property type="entry name" value="Glyas_Fos-R_dOase_dom"/>
</dbReference>
<keyword evidence="2" id="KW-0223">Dioxygenase</keyword>
<gene>
    <name evidence="2" type="ORF">DDF84_018720</name>
</gene>
<feature type="domain" description="VOC" evidence="1">
    <location>
        <begin position="5"/>
        <end position="122"/>
    </location>
</feature>
<dbReference type="Proteomes" id="UP000253772">
    <property type="component" value="Chromosome c2"/>
</dbReference>
<dbReference type="InterPro" id="IPR029068">
    <property type="entry name" value="Glyas_Bleomycin-R_OHBP_Dase"/>
</dbReference>
<accession>A0A482IY25</accession>
<proteinExistence type="predicted"/>
<evidence type="ECO:0000313" key="3">
    <source>
        <dbReference type="Proteomes" id="UP000253772"/>
    </source>
</evidence>
<protein>
    <submittedName>
        <fullName evidence="2">2,3-dihydroxybiphenyl 1,2-dioxygenase</fullName>
    </submittedName>
</protein>
<dbReference type="Pfam" id="PF00903">
    <property type="entry name" value="Glyoxalase"/>
    <property type="match status" value="1"/>
</dbReference>
<organism evidence="2 3">
    <name type="scientific">Cupriavidus metallidurans</name>
    <dbReference type="NCBI Taxonomy" id="119219"/>
    <lineage>
        <taxon>Bacteria</taxon>
        <taxon>Pseudomonadati</taxon>
        <taxon>Pseudomonadota</taxon>
        <taxon>Betaproteobacteria</taxon>
        <taxon>Burkholderiales</taxon>
        <taxon>Burkholderiaceae</taxon>
        <taxon>Cupriavidus</taxon>
    </lineage>
</organism>
<dbReference type="EMBL" id="CP037901">
    <property type="protein sequence ID" value="QBP11844.1"/>
    <property type="molecule type" value="Genomic_DNA"/>
</dbReference>
<dbReference type="AlphaFoldDB" id="A0A482IY25"/>
<dbReference type="RefSeq" id="WP_017513396.1">
    <property type="nucleotide sequence ID" value="NZ_CP037901.1"/>
</dbReference>
<keyword evidence="2" id="KW-0560">Oxidoreductase</keyword>
<evidence type="ECO:0000259" key="1">
    <source>
        <dbReference type="PROSITE" id="PS51819"/>
    </source>
</evidence>
<sequence length="322" mass="36260">MDIIGIGYLGFESTQLDEWRSYGPEVLGFQIGRSPEADAESLYFRIDDRRHRFAFHPGKVDRLAYIGWEARGKLEFEAAARRLREAGIEITMGDAALRELRGVRDVFRFRDPIGYQHELFYGQKWMPRSFIPGRPHGGFVAGERGLGHLVVITPEFPPELEHFLTEVMGFHYYGAGAGKGKTAFYRSRLNESTSHDIAYGHGPGKMGIQHVGLFVKTLRDVGETYDIVRQRKLPMMMTLGQHTQDPHVSFYHFSPGGFAIEVITELEPWHPDGFELNPEQLSTWGHELVGPILGPSVRAPEEVQDAEGLDVLAALARKRAAA</sequence>
<feature type="domain" description="VOC" evidence="1">
    <location>
        <begin position="145"/>
        <end position="265"/>
    </location>
</feature>
<reference evidence="2 3" key="1">
    <citation type="submission" date="2019-03" db="EMBL/GenBank/DDBJ databases">
        <title>Comparative insights into the high quality Complete genome sequence of highly metal resistant Cupriavidus metallidurans strain BS1 isolated from a gold-copper mine.</title>
        <authorList>
            <person name="Mazhar H.S."/>
            <person name="Rensing C."/>
        </authorList>
    </citation>
    <scope>NUCLEOTIDE SEQUENCE [LARGE SCALE GENOMIC DNA]</scope>
    <source>
        <strain evidence="2 3">BS1</strain>
    </source>
</reference>
<dbReference type="PROSITE" id="PS51819">
    <property type="entry name" value="VOC"/>
    <property type="match status" value="2"/>
</dbReference>
<dbReference type="InterPro" id="IPR037523">
    <property type="entry name" value="VOC_core"/>
</dbReference>
<dbReference type="Pfam" id="PF22632">
    <property type="entry name" value="BphC_D1"/>
    <property type="match status" value="1"/>
</dbReference>
<name>A0A482IY25_9BURK</name>
<dbReference type="OrthoDB" id="9803142at2"/>